<evidence type="ECO:0000313" key="2">
    <source>
        <dbReference type="EMBL" id="SYV92857.1"/>
    </source>
</evidence>
<proteinExistence type="predicted"/>
<dbReference type="EMBL" id="LS991953">
    <property type="protein sequence ID" value="SYV92857.1"/>
    <property type="molecule type" value="Genomic_DNA"/>
</dbReference>
<feature type="non-terminal residue" evidence="2">
    <location>
        <position position="59"/>
    </location>
</feature>
<dbReference type="EMBL" id="LS991953">
    <property type="protein sequence ID" value="SYV92705.1"/>
    <property type="molecule type" value="Genomic_DNA"/>
</dbReference>
<sequence length="59" mass="6653">MKNPVDSTTKSTPRSFHGKFDGSFSAKTLISFPLTHSELSFSSTENCNFLKAVSYFSRW</sequence>
<dbReference type="AlphaFoldDB" id="A0A3B0P9X3"/>
<gene>
    <name evidence="1" type="ORF">NCTC10124_00432</name>
    <name evidence="2" type="ORF">NCTC10124_00584</name>
</gene>
<evidence type="ECO:0000313" key="3">
    <source>
        <dbReference type="Proteomes" id="UP000259328"/>
    </source>
</evidence>
<reference evidence="3" key="2">
    <citation type="submission" date="2018-06" db="EMBL/GenBank/DDBJ databases">
        <authorList>
            <consortium name="Pathogen Informatics"/>
        </authorList>
    </citation>
    <scope>NUCLEOTIDE SEQUENCE [LARGE SCALE GENOMIC DNA]</scope>
    <source>
        <strain evidence="3">NCTC10124</strain>
    </source>
</reference>
<dbReference type="Proteomes" id="UP000259328">
    <property type="component" value="Chromosome"/>
</dbReference>
<name>A0A3B0P9X3_MYCSY</name>
<organism evidence="2 3">
    <name type="scientific">Mycoplasmopsis synoviae</name>
    <name type="common">Mycoplasma synoviae</name>
    <dbReference type="NCBI Taxonomy" id="2109"/>
    <lineage>
        <taxon>Bacteria</taxon>
        <taxon>Bacillati</taxon>
        <taxon>Mycoplasmatota</taxon>
        <taxon>Mycoplasmoidales</taxon>
        <taxon>Metamycoplasmataceae</taxon>
        <taxon>Mycoplasmopsis</taxon>
    </lineage>
</organism>
<evidence type="ECO:0000313" key="1">
    <source>
        <dbReference type="EMBL" id="SYV92705.1"/>
    </source>
</evidence>
<accession>A0A3B0P9X3</accession>
<protein>
    <submittedName>
        <fullName evidence="2">Uncharacterized protein</fullName>
    </submittedName>
</protein>
<reference evidence="2" key="1">
    <citation type="submission" date="2018-06" db="EMBL/GenBank/DDBJ databases">
        <authorList>
            <consortium name="Pathogen Informatics"/>
            <person name="Doyle S."/>
        </authorList>
    </citation>
    <scope>NUCLEOTIDE SEQUENCE</scope>
    <source>
        <strain evidence="2">NCTC10124</strain>
    </source>
</reference>